<dbReference type="Gene3D" id="3.90.220.20">
    <property type="entry name" value="DNA methylase specificity domains"/>
    <property type="match status" value="2"/>
</dbReference>
<evidence type="ECO:0000256" key="1">
    <source>
        <dbReference type="ARBA" id="ARBA00010923"/>
    </source>
</evidence>
<sequence length="432" mass="50202">MDSKTNQKSFEKHGIFDNFKNWKIQQFKLGDLFEIKRGRVISKTYIAENPGKFPVYSSATQNNGEIGKISTFDFDGEFITWTTDGAWAGTVFYRNEKFNATNVCGVLKNKTKNNTKFLFYLLKFVFPNYVNRETSNPKLMSNVVSDIQIPVPPIEIQEKILNIFEKIENFNALIDILDSEKELRLKQLNFYKNKILSFLDLKPTSHTHTHRERERESKKVCKYFTKIFSEQLLTYISTNLETKKISDLFEIKRGNPKFTKEFINKNPGNFPVYSGSILNQGEIGKISTYDFEGEFLTWTIAGYAGHIFYRNGKFNTTNLCGVLKQKPEHKNNLKFFSYILPKYTLNNVIVRKKGYTILQSSELLNIEIPVPPIEIQEKVVEILDKINSFKKEITKGLEIENQLIKKQHQYYKSVLLKLLKISDSSLSLSLNK</sequence>
<dbReference type="CDD" id="cd17255">
    <property type="entry name" value="RMtype1_S_Fco49512ORF2615P-TRD2-CR2_like"/>
    <property type="match status" value="2"/>
</dbReference>
<evidence type="ECO:0000313" key="7">
    <source>
        <dbReference type="Proteomes" id="UP000289629"/>
    </source>
</evidence>
<feature type="domain" description="Type I restriction modification DNA specificity" evidence="5">
    <location>
        <begin position="240"/>
        <end position="398"/>
    </location>
</feature>
<accession>A0AAJ5NM97</accession>
<reference evidence="6 7" key="1">
    <citation type="submission" date="2019-01" db="EMBL/GenBank/DDBJ databases">
        <authorList>
            <consortium name="Pathogen Informatics"/>
        </authorList>
    </citation>
    <scope>NUCLEOTIDE SEQUENCE [LARGE SCALE GENOMIC DNA]</scope>
    <source>
        <strain evidence="6 7">NCTC10125</strain>
    </source>
</reference>
<comment type="subunit">
    <text evidence="4">The methyltransferase is composed of M and S polypeptides.</text>
</comment>
<evidence type="ECO:0000256" key="4">
    <source>
        <dbReference type="ARBA" id="ARBA00038652"/>
    </source>
</evidence>
<keyword evidence="3" id="KW-0238">DNA-binding</keyword>
<dbReference type="GO" id="GO:0003677">
    <property type="term" value="F:DNA binding"/>
    <property type="evidence" value="ECO:0007669"/>
    <property type="project" value="UniProtKB-KW"/>
</dbReference>
<dbReference type="Pfam" id="PF01420">
    <property type="entry name" value="Methylase_S"/>
    <property type="match status" value="2"/>
</dbReference>
<organism evidence="6 7">
    <name type="scientific">Mesomycoplasma dispar</name>
    <dbReference type="NCBI Taxonomy" id="86660"/>
    <lineage>
        <taxon>Bacteria</taxon>
        <taxon>Bacillati</taxon>
        <taxon>Mycoplasmatota</taxon>
        <taxon>Mycoplasmoidales</taxon>
        <taxon>Metamycoplasmataceae</taxon>
        <taxon>Mesomycoplasma</taxon>
    </lineage>
</organism>
<dbReference type="RefSeq" id="WP_129640156.1">
    <property type="nucleotide sequence ID" value="NZ_LR214971.1"/>
</dbReference>
<dbReference type="SUPFAM" id="SSF116734">
    <property type="entry name" value="DNA methylase specificity domain"/>
    <property type="match status" value="2"/>
</dbReference>
<dbReference type="Proteomes" id="UP000289629">
    <property type="component" value="Chromosome"/>
</dbReference>
<evidence type="ECO:0000256" key="3">
    <source>
        <dbReference type="ARBA" id="ARBA00023125"/>
    </source>
</evidence>
<dbReference type="REBASE" id="298496">
    <property type="entry name" value="S5.Mdi10125III"/>
</dbReference>
<feature type="domain" description="Type I restriction modification DNA specificity" evidence="5">
    <location>
        <begin position="25"/>
        <end position="174"/>
    </location>
</feature>
<protein>
    <submittedName>
        <fullName evidence="6">Restriction modification enzyme subunit S2B</fullName>
    </submittedName>
</protein>
<dbReference type="InterPro" id="IPR044946">
    <property type="entry name" value="Restrct_endonuc_typeI_TRD_sf"/>
</dbReference>
<dbReference type="PANTHER" id="PTHR43140">
    <property type="entry name" value="TYPE-1 RESTRICTION ENZYME ECOKI SPECIFICITY PROTEIN"/>
    <property type="match status" value="1"/>
</dbReference>
<dbReference type="AlphaFoldDB" id="A0AAJ5NM97"/>
<dbReference type="InterPro" id="IPR000055">
    <property type="entry name" value="Restrct_endonuc_typeI_TRD"/>
</dbReference>
<dbReference type="InterPro" id="IPR051212">
    <property type="entry name" value="Type-I_RE_S_subunit"/>
</dbReference>
<evidence type="ECO:0000313" key="6">
    <source>
        <dbReference type="EMBL" id="VEU62157.1"/>
    </source>
</evidence>
<keyword evidence="2" id="KW-0680">Restriction system</keyword>
<dbReference type="EMBL" id="LR214971">
    <property type="protein sequence ID" value="VEU62157.1"/>
    <property type="molecule type" value="Genomic_DNA"/>
</dbReference>
<name>A0AAJ5NM97_9BACT</name>
<evidence type="ECO:0000259" key="5">
    <source>
        <dbReference type="Pfam" id="PF01420"/>
    </source>
</evidence>
<gene>
    <name evidence="6" type="ORF">NCTC10125_00566</name>
</gene>
<comment type="similarity">
    <text evidence="1">Belongs to the type-I restriction system S methylase family.</text>
</comment>
<evidence type="ECO:0000256" key="2">
    <source>
        <dbReference type="ARBA" id="ARBA00022747"/>
    </source>
</evidence>
<dbReference type="GO" id="GO:0009307">
    <property type="term" value="P:DNA restriction-modification system"/>
    <property type="evidence" value="ECO:0007669"/>
    <property type="project" value="UniProtKB-KW"/>
</dbReference>
<proteinExistence type="inferred from homology"/>
<dbReference type="PANTHER" id="PTHR43140:SF1">
    <property type="entry name" value="TYPE I RESTRICTION ENZYME ECOKI SPECIFICITY SUBUNIT"/>
    <property type="match status" value="1"/>
</dbReference>